<sequence length="109" mass="11630">MAVLIPRLDLVISFVGAVSSSALALIFPPLVELITFSDRKLRPGMLLKDVLIAVFGFVGFLAGTYVTVEEIVYPKAESLAQDTQILGDLLNASLVAGQSLPTPRPLTSM</sequence>
<organism evidence="7 8">
    <name type="scientific">Aldrovandia affinis</name>
    <dbReference type="NCBI Taxonomy" id="143900"/>
    <lineage>
        <taxon>Eukaryota</taxon>
        <taxon>Metazoa</taxon>
        <taxon>Chordata</taxon>
        <taxon>Craniata</taxon>
        <taxon>Vertebrata</taxon>
        <taxon>Euteleostomi</taxon>
        <taxon>Actinopterygii</taxon>
        <taxon>Neopterygii</taxon>
        <taxon>Teleostei</taxon>
        <taxon>Notacanthiformes</taxon>
        <taxon>Halosauridae</taxon>
        <taxon>Aldrovandia</taxon>
    </lineage>
</organism>
<comment type="subcellular location">
    <subcellularLocation>
        <location evidence="1">Membrane</location>
    </subcellularLocation>
</comment>
<keyword evidence="4 5" id="KW-0472">Membrane</keyword>
<evidence type="ECO:0000313" key="8">
    <source>
        <dbReference type="Proteomes" id="UP001221898"/>
    </source>
</evidence>
<dbReference type="EMBL" id="JAINUG010000025">
    <property type="protein sequence ID" value="KAJ8410893.1"/>
    <property type="molecule type" value="Genomic_DNA"/>
</dbReference>
<keyword evidence="2 5" id="KW-0812">Transmembrane</keyword>
<dbReference type="Proteomes" id="UP001221898">
    <property type="component" value="Unassembled WGS sequence"/>
</dbReference>
<evidence type="ECO:0000256" key="2">
    <source>
        <dbReference type="ARBA" id="ARBA00022692"/>
    </source>
</evidence>
<comment type="caution">
    <text evidence="7">The sequence shown here is derived from an EMBL/GenBank/DDBJ whole genome shotgun (WGS) entry which is preliminary data.</text>
</comment>
<evidence type="ECO:0000313" key="7">
    <source>
        <dbReference type="EMBL" id="KAJ8410893.1"/>
    </source>
</evidence>
<proteinExistence type="predicted"/>
<evidence type="ECO:0000256" key="4">
    <source>
        <dbReference type="ARBA" id="ARBA00023136"/>
    </source>
</evidence>
<accession>A0AAD7WVW0</accession>
<reference evidence="7" key="1">
    <citation type="journal article" date="2023" name="Science">
        <title>Genome structures resolve the early diversification of teleost fishes.</title>
        <authorList>
            <person name="Parey E."/>
            <person name="Louis A."/>
            <person name="Montfort J."/>
            <person name="Bouchez O."/>
            <person name="Roques C."/>
            <person name="Iampietro C."/>
            <person name="Lluch J."/>
            <person name="Castinel A."/>
            <person name="Donnadieu C."/>
            <person name="Desvignes T."/>
            <person name="Floi Bucao C."/>
            <person name="Jouanno E."/>
            <person name="Wen M."/>
            <person name="Mejri S."/>
            <person name="Dirks R."/>
            <person name="Jansen H."/>
            <person name="Henkel C."/>
            <person name="Chen W.J."/>
            <person name="Zahm M."/>
            <person name="Cabau C."/>
            <person name="Klopp C."/>
            <person name="Thompson A.W."/>
            <person name="Robinson-Rechavi M."/>
            <person name="Braasch I."/>
            <person name="Lecointre G."/>
            <person name="Bobe J."/>
            <person name="Postlethwait J.H."/>
            <person name="Berthelot C."/>
            <person name="Roest Crollius H."/>
            <person name="Guiguen Y."/>
        </authorList>
    </citation>
    <scope>NUCLEOTIDE SEQUENCE</scope>
    <source>
        <strain evidence="7">NC1722</strain>
    </source>
</reference>
<keyword evidence="8" id="KW-1185">Reference proteome</keyword>
<keyword evidence="3 5" id="KW-1133">Transmembrane helix</keyword>
<evidence type="ECO:0000259" key="6">
    <source>
        <dbReference type="Pfam" id="PF01490"/>
    </source>
</evidence>
<name>A0AAD7WVW0_9TELE</name>
<dbReference type="AlphaFoldDB" id="A0AAD7WVW0"/>
<dbReference type="GO" id="GO:0016020">
    <property type="term" value="C:membrane"/>
    <property type="evidence" value="ECO:0007669"/>
    <property type="project" value="UniProtKB-SubCell"/>
</dbReference>
<dbReference type="Pfam" id="PF01490">
    <property type="entry name" value="Aa_trans"/>
    <property type="match status" value="1"/>
</dbReference>
<feature type="domain" description="Amino acid transporter transmembrane" evidence="6">
    <location>
        <begin position="1"/>
        <end position="68"/>
    </location>
</feature>
<feature type="transmembrane region" description="Helical" evidence="5">
    <location>
        <begin position="12"/>
        <end position="34"/>
    </location>
</feature>
<protein>
    <recommendedName>
        <fullName evidence="6">Amino acid transporter transmembrane domain-containing protein</fullName>
    </recommendedName>
</protein>
<feature type="transmembrane region" description="Helical" evidence="5">
    <location>
        <begin position="46"/>
        <end position="68"/>
    </location>
</feature>
<dbReference type="InterPro" id="IPR013057">
    <property type="entry name" value="AA_transpt_TM"/>
</dbReference>
<evidence type="ECO:0000256" key="5">
    <source>
        <dbReference type="SAM" id="Phobius"/>
    </source>
</evidence>
<gene>
    <name evidence="7" type="ORF">AAFF_G00188500</name>
</gene>
<evidence type="ECO:0000256" key="1">
    <source>
        <dbReference type="ARBA" id="ARBA00004370"/>
    </source>
</evidence>
<evidence type="ECO:0000256" key="3">
    <source>
        <dbReference type="ARBA" id="ARBA00022989"/>
    </source>
</evidence>